<evidence type="ECO:0000313" key="2">
    <source>
        <dbReference type="EMBL" id="CAB4002883.1"/>
    </source>
</evidence>
<gene>
    <name evidence="2" type="ORF">PACLA_8A016429</name>
</gene>
<dbReference type="InterPro" id="IPR011990">
    <property type="entry name" value="TPR-like_helical_dom_sf"/>
</dbReference>
<protein>
    <recommendedName>
        <fullName evidence="1">Protein-PII uridylyltransferase N-terminal domain-containing protein</fullName>
    </recommendedName>
</protein>
<keyword evidence="3" id="KW-1185">Reference proteome</keyword>
<dbReference type="EMBL" id="CACRXK020004475">
    <property type="protein sequence ID" value="CAB4002883.1"/>
    <property type="molecule type" value="Genomic_DNA"/>
</dbReference>
<dbReference type="Pfam" id="PF13374">
    <property type="entry name" value="TPR_10"/>
    <property type="match status" value="1"/>
</dbReference>
<dbReference type="Gene3D" id="1.25.40.10">
    <property type="entry name" value="Tetratricopeptide repeat domain"/>
    <property type="match status" value="3"/>
</dbReference>
<dbReference type="Proteomes" id="UP001152795">
    <property type="component" value="Unassembled WGS sequence"/>
</dbReference>
<dbReference type="InterPro" id="IPR019734">
    <property type="entry name" value="TPR_rpt"/>
</dbReference>
<dbReference type="OrthoDB" id="10260758at2759"/>
<evidence type="ECO:0000313" key="3">
    <source>
        <dbReference type="Proteomes" id="UP001152795"/>
    </source>
</evidence>
<dbReference type="Pfam" id="PF13424">
    <property type="entry name" value="TPR_12"/>
    <property type="match status" value="1"/>
</dbReference>
<dbReference type="PANTHER" id="PTHR19959">
    <property type="entry name" value="KINESIN LIGHT CHAIN"/>
    <property type="match status" value="1"/>
</dbReference>
<proteinExistence type="predicted"/>
<dbReference type="Pfam" id="PF03445">
    <property type="entry name" value="DUF294"/>
    <property type="match status" value="1"/>
</dbReference>
<accession>A0A6S7HHY4</accession>
<dbReference type="GO" id="GO:0008773">
    <property type="term" value="F:[protein-PII] uridylyltransferase activity"/>
    <property type="evidence" value="ECO:0007669"/>
    <property type="project" value="InterPro"/>
</dbReference>
<dbReference type="SUPFAM" id="SSF48452">
    <property type="entry name" value="TPR-like"/>
    <property type="match status" value="2"/>
</dbReference>
<sequence length="799" mass="90516">MYTRLVSMLVKECEDRLGPPPCDYAIIALGSVARMEATPFSDLEFAILYSDLSIGDKISYFRILTHFLHLKVINLGETILPALGIEQLNDFQSSKADGSWFYDSVTPRGISFDGAMPWASKTPLGRMATKEKPAVELIRTPEKMAELQDEETAVKDDYHLADIMSRAVLLYGHQALLDEYNKRVAEKLNSTSSSTDDRYAPTVGFIRGIRQMVKDNQDFNPYGSYLNTYLVQGGLFDAKKEFYRLISLLLSDLGLIFNIMFPSPWQIVSELQTRGFIGESASIETCLSIANEIRLKTYLANNKQAELFSAVPQFDATEQSTSVPIFRYFDDDILVRLLSISIEMHNRCQEFSLKLFQTGEIDTSIFKNPFIPSSNAHLIGLLYFRLQNFPKALEWIGLESKDSPNYLQNLNIEGVIYHNNGELEKSTECFRELVIAHYINRKSYESLHISVHNLAMTLACLEKFEEARYWLEAGIERHNEVYGEGSESIMLGQLMQTLGALNVPSRNFRSAIEILQKVEQMYNRLRCVPDMLMHNLSLNLALALSSQDQHEQTIKYMKRAIDLSHKMCGQNSLTFQLSLTYAYAASVYQRCNLNDEAVFLGKRTLECFRIIGSGDNLKLGKTPGRGLNPHAVCARILFDLGKALMPSEKSLEYFQEGKEIMDTILGPNQPNKITSDILHGIGSYFMIHGNFTKAYECFQDALSMNSAIFGENSANDDMETVYQSIGLAAELMGNSQQAKKYYTEAVKISRKINYMTGERLRGFVRILDRLSSICKADGEHDEALKYSEEARELKKGRCL</sequence>
<reference evidence="2" key="1">
    <citation type="submission" date="2020-04" db="EMBL/GenBank/DDBJ databases">
        <authorList>
            <person name="Alioto T."/>
            <person name="Alioto T."/>
            <person name="Gomez Garrido J."/>
        </authorList>
    </citation>
    <scope>NUCLEOTIDE SEQUENCE</scope>
    <source>
        <strain evidence="2">A484AB</strain>
    </source>
</reference>
<dbReference type="AlphaFoldDB" id="A0A6S7HHY4"/>
<comment type="caution">
    <text evidence="2">The sequence shown here is derived from an EMBL/GenBank/DDBJ whole genome shotgun (WGS) entry which is preliminary data.</text>
</comment>
<name>A0A6S7HHY4_PARCT</name>
<dbReference type="InterPro" id="IPR005105">
    <property type="entry name" value="GlnD_Uridyltrans_N"/>
</dbReference>
<dbReference type="InterPro" id="IPR043519">
    <property type="entry name" value="NT_sf"/>
</dbReference>
<feature type="domain" description="Protein-PII uridylyltransferase N-terminal" evidence="1">
    <location>
        <begin position="3"/>
        <end position="70"/>
    </location>
</feature>
<dbReference type="PANTHER" id="PTHR19959:SF119">
    <property type="entry name" value="FUNGAL LIPASE-LIKE DOMAIN-CONTAINING PROTEIN"/>
    <property type="match status" value="1"/>
</dbReference>
<dbReference type="SMART" id="SM00028">
    <property type="entry name" value="TPR"/>
    <property type="match status" value="5"/>
</dbReference>
<organism evidence="2 3">
    <name type="scientific">Paramuricea clavata</name>
    <name type="common">Red gorgonian</name>
    <name type="synonym">Violescent sea-whip</name>
    <dbReference type="NCBI Taxonomy" id="317549"/>
    <lineage>
        <taxon>Eukaryota</taxon>
        <taxon>Metazoa</taxon>
        <taxon>Cnidaria</taxon>
        <taxon>Anthozoa</taxon>
        <taxon>Octocorallia</taxon>
        <taxon>Malacalcyonacea</taxon>
        <taxon>Plexauridae</taxon>
        <taxon>Paramuricea</taxon>
    </lineage>
</organism>
<dbReference type="PROSITE" id="PS50005">
    <property type="entry name" value="TPR"/>
    <property type="match status" value="1"/>
</dbReference>
<evidence type="ECO:0000259" key="1">
    <source>
        <dbReference type="Pfam" id="PF03445"/>
    </source>
</evidence>
<dbReference type="SUPFAM" id="SSF81301">
    <property type="entry name" value="Nucleotidyltransferase"/>
    <property type="match status" value="1"/>
</dbReference>